<evidence type="ECO:0000256" key="4">
    <source>
        <dbReference type="ARBA" id="ARBA00022692"/>
    </source>
</evidence>
<dbReference type="EMBL" id="BBRZ01000150">
    <property type="protein sequence ID" value="GAM59416.1"/>
    <property type="molecule type" value="Genomic_DNA"/>
</dbReference>
<dbReference type="InterPro" id="IPR036259">
    <property type="entry name" value="MFS_trans_sf"/>
</dbReference>
<evidence type="ECO:0000256" key="1">
    <source>
        <dbReference type="ARBA" id="ARBA00004651"/>
    </source>
</evidence>
<dbReference type="Proteomes" id="UP000031671">
    <property type="component" value="Unassembled WGS sequence"/>
</dbReference>
<name>A0A0B8NZQ8_9VIBR</name>
<accession>A0A0B8NZQ8</accession>
<keyword evidence="6 7" id="KW-0472">Membrane</keyword>
<keyword evidence="4 7" id="KW-0812">Transmembrane</keyword>
<feature type="transmembrane region" description="Helical" evidence="7">
    <location>
        <begin position="17"/>
        <end position="37"/>
    </location>
</feature>
<feature type="transmembrane region" description="Helical" evidence="7">
    <location>
        <begin position="203"/>
        <end position="225"/>
    </location>
</feature>
<dbReference type="Pfam" id="PF07690">
    <property type="entry name" value="MFS_1"/>
    <property type="match status" value="1"/>
</dbReference>
<dbReference type="PANTHER" id="PTHR43266">
    <property type="entry name" value="MACROLIDE-EFFLUX PROTEIN"/>
    <property type="match status" value="1"/>
</dbReference>
<evidence type="ECO:0000256" key="2">
    <source>
        <dbReference type="ARBA" id="ARBA00022448"/>
    </source>
</evidence>
<reference evidence="8 9" key="2">
    <citation type="submission" date="2015-01" db="EMBL/GenBank/DDBJ databases">
        <authorList>
            <consortium name="NBRP consortium"/>
            <person name="Sawabe T."/>
            <person name="Meirelles P."/>
            <person name="Feng G."/>
            <person name="Sayaka M."/>
            <person name="Hattori M."/>
            <person name="Ohkuma M."/>
        </authorList>
    </citation>
    <scope>NUCLEOTIDE SEQUENCE [LARGE SCALE GENOMIC DNA]</scope>
    <source>
        <strain evidence="9">JCM 19231</strain>
    </source>
</reference>
<keyword evidence="3" id="KW-1003">Cell membrane</keyword>
<dbReference type="GO" id="GO:0005886">
    <property type="term" value="C:plasma membrane"/>
    <property type="evidence" value="ECO:0007669"/>
    <property type="project" value="UniProtKB-SubCell"/>
</dbReference>
<proteinExistence type="predicted"/>
<evidence type="ECO:0000313" key="9">
    <source>
        <dbReference type="Proteomes" id="UP000031671"/>
    </source>
</evidence>
<keyword evidence="5 7" id="KW-1133">Transmembrane helix</keyword>
<comment type="caution">
    <text evidence="8">The sequence shown here is derived from an EMBL/GenBank/DDBJ whole genome shotgun (WGS) entry which is preliminary data.</text>
</comment>
<feature type="transmembrane region" description="Helical" evidence="7">
    <location>
        <begin position="135"/>
        <end position="153"/>
    </location>
</feature>
<keyword evidence="2" id="KW-0813">Transport</keyword>
<evidence type="ECO:0000256" key="6">
    <source>
        <dbReference type="ARBA" id="ARBA00023136"/>
    </source>
</evidence>
<evidence type="ECO:0000256" key="7">
    <source>
        <dbReference type="SAM" id="Phobius"/>
    </source>
</evidence>
<dbReference type="InterPro" id="IPR011701">
    <property type="entry name" value="MFS"/>
</dbReference>
<evidence type="ECO:0000256" key="5">
    <source>
        <dbReference type="ARBA" id="ARBA00022989"/>
    </source>
</evidence>
<comment type="subcellular location">
    <subcellularLocation>
        <location evidence="1">Cell membrane</location>
        <topology evidence="1">Multi-pass membrane protein</topology>
    </subcellularLocation>
</comment>
<feature type="transmembrane region" description="Helical" evidence="7">
    <location>
        <begin position="73"/>
        <end position="94"/>
    </location>
</feature>
<dbReference type="PANTHER" id="PTHR43266:SF2">
    <property type="entry name" value="MAJOR FACILITATOR SUPERFAMILY (MFS) PROFILE DOMAIN-CONTAINING PROTEIN"/>
    <property type="match status" value="1"/>
</dbReference>
<dbReference type="Gene3D" id="1.20.1250.20">
    <property type="entry name" value="MFS general substrate transporter like domains"/>
    <property type="match status" value="1"/>
</dbReference>
<reference evidence="8 9" key="1">
    <citation type="submission" date="2015-01" db="EMBL/GenBank/DDBJ databases">
        <title>Vibrio sp. C1 JCM 19231 whole genome shotgun sequence.</title>
        <authorList>
            <person name="Sawabe T."/>
            <person name="Meirelles P."/>
            <person name="Feng G."/>
            <person name="Sayaka M."/>
            <person name="Hattori M."/>
            <person name="Ohkuma M."/>
        </authorList>
    </citation>
    <scope>NUCLEOTIDE SEQUENCE [LARGE SCALE GENOMIC DNA]</scope>
    <source>
        <strain evidence="9">JCM 19231</strain>
    </source>
</reference>
<dbReference type="AlphaFoldDB" id="A0A0B8NZQ8"/>
<feature type="transmembrane region" description="Helical" evidence="7">
    <location>
        <begin position="106"/>
        <end position="123"/>
    </location>
</feature>
<evidence type="ECO:0000313" key="8">
    <source>
        <dbReference type="EMBL" id="GAM59416.1"/>
    </source>
</evidence>
<evidence type="ECO:0000256" key="3">
    <source>
        <dbReference type="ARBA" id="ARBA00022475"/>
    </source>
</evidence>
<protein>
    <submittedName>
        <fullName evidence="8">Probable nreB protein</fullName>
    </submittedName>
</protein>
<sequence>MSPILSAVLLSVMSFQYLFWIDAVTFFVSALLILHCLASTEDLSSQKVEKLNLRILFDGLIGYLSQPSLRSLWYAYLATASASAMVIVNTVVYVHEILGGGSSETALAMLAVGLGSMLVAVSLPKVVSPVNLHRSQALGLFLICLAFFIGTWLPSWIGYLVLCFLFGVGMSCIQTTSGLIINDASNGKDASKLFAAHFSLTHFWWLLTYLIAGVSASYGASWGLIG</sequence>
<organism evidence="8 9">
    <name type="scientific">Vibrio ishigakensis</name>
    <dbReference type="NCBI Taxonomy" id="1481914"/>
    <lineage>
        <taxon>Bacteria</taxon>
        <taxon>Pseudomonadati</taxon>
        <taxon>Pseudomonadota</taxon>
        <taxon>Gammaproteobacteria</taxon>
        <taxon>Vibrionales</taxon>
        <taxon>Vibrionaceae</taxon>
        <taxon>Vibrio</taxon>
    </lineage>
</organism>
<dbReference type="SUPFAM" id="SSF103473">
    <property type="entry name" value="MFS general substrate transporter"/>
    <property type="match status" value="1"/>
</dbReference>
<gene>
    <name evidence="8" type="ORF">JCM19231_2789</name>
</gene>
<dbReference type="GO" id="GO:0022857">
    <property type="term" value="F:transmembrane transporter activity"/>
    <property type="evidence" value="ECO:0007669"/>
    <property type="project" value="InterPro"/>
</dbReference>
<keyword evidence="9" id="KW-1185">Reference proteome</keyword>